<feature type="region of interest" description="Disordered" evidence="1">
    <location>
        <begin position="158"/>
        <end position="188"/>
    </location>
</feature>
<dbReference type="EMBL" id="JAAGLI010000093">
    <property type="protein sequence ID" value="NEA21590.1"/>
    <property type="molecule type" value="Genomic_DNA"/>
</dbReference>
<evidence type="ECO:0000313" key="5">
    <source>
        <dbReference type="Proteomes" id="UP000475532"/>
    </source>
</evidence>
<name>A0A6L9QAP7_9ACTN</name>
<sequence length="188" mass="19032">MTAAPSTRRITYGALAAAAISGAGCFTATLIAGLLSDPTGVLVGGILGVLLCAPPMLIGHRVGSRLCRSTPPGPPADDVPAPPDASPVLAALEAAAESARLADQADFAARIAAAECEAVGHRPGPDLGVTEVIAWGCTEPIITGPRCLRCGARLDPAEGNENTRAGVRMSKDITQSSDIIPDSDEEAR</sequence>
<keyword evidence="2" id="KW-0812">Transmembrane</keyword>
<keyword evidence="2" id="KW-0472">Membrane</keyword>
<evidence type="ECO:0000256" key="2">
    <source>
        <dbReference type="SAM" id="Phobius"/>
    </source>
</evidence>
<dbReference type="EMBL" id="JAAGLI010000213">
    <property type="protein sequence ID" value="NEA22550.1"/>
    <property type="molecule type" value="Genomic_DNA"/>
</dbReference>
<gene>
    <name evidence="3" type="ORF">G3I70_03620</name>
    <name evidence="4" type="ORF">G3I70_08610</name>
</gene>
<dbReference type="Proteomes" id="UP000475532">
    <property type="component" value="Unassembled WGS sequence"/>
</dbReference>
<reference evidence="4 5" key="1">
    <citation type="submission" date="2020-01" db="EMBL/GenBank/DDBJ databases">
        <title>Insect and environment-associated Actinomycetes.</title>
        <authorList>
            <person name="Currrie C."/>
            <person name="Chevrette M."/>
            <person name="Carlson C."/>
            <person name="Stubbendieck R."/>
            <person name="Wendt-Pienkowski E."/>
        </authorList>
    </citation>
    <scope>NUCLEOTIDE SEQUENCE [LARGE SCALE GENOMIC DNA]</scope>
    <source>
        <strain evidence="4 5">SID10258</strain>
    </source>
</reference>
<accession>A0A6L9QAP7</accession>
<organism evidence="4 5">
    <name type="scientific">Actinomadura bangladeshensis</name>
    <dbReference type="NCBI Taxonomy" id="453573"/>
    <lineage>
        <taxon>Bacteria</taxon>
        <taxon>Bacillati</taxon>
        <taxon>Actinomycetota</taxon>
        <taxon>Actinomycetes</taxon>
        <taxon>Streptosporangiales</taxon>
        <taxon>Thermomonosporaceae</taxon>
        <taxon>Actinomadura</taxon>
    </lineage>
</organism>
<protein>
    <submittedName>
        <fullName evidence="4">Uncharacterized protein</fullName>
    </submittedName>
</protein>
<evidence type="ECO:0000313" key="4">
    <source>
        <dbReference type="EMBL" id="NEA22550.1"/>
    </source>
</evidence>
<evidence type="ECO:0000256" key="1">
    <source>
        <dbReference type="SAM" id="MobiDB-lite"/>
    </source>
</evidence>
<comment type="caution">
    <text evidence="4">The sequence shown here is derived from an EMBL/GenBank/DDBJ whole genome shotgun (WGS) entry which is preliminary data.</text>
</comment>
<keyword evidence="2" id="KW-1133">Transmembrane helix</keyword>
<proteinExistence type="predicted"/>
<feature type="transmembrane region" description="Helical" evidence="2">
    <location>
        <begin position="41"/>
        <end position="59"/>
    </location>
</feature>
<evidence type="ECO:0000313" key="3">
    <source>
        <dbReference type="EMBL" id="NEA21590.1"/>
    </source>
</evidence>
<dbReference type="RefSeq" id="WP_163053215.1">
    <property type="nucleotide sequence ID" value="NZ_JAAGLI010000093.1"/>
</dbReference>
<feature type="transmembrane region" description="Helical" evidence="2">
    <location>
        <begin position="12"/>
        <end position="35"/>
    </location>
</feature>
<dbReference type="AlphaFoldDB" id="A0A6L9QAP7"/>